<evidence type="ECO:0000256" key="13">
    <source>
        <dbReference type="ARBA" id="ARBA00022833"/>
    </source>
</evidence>
<keyword evidence="10" id="KW-0677">Repeat</keyword>
<keyword evidence="8" id="KW-0053">Apoptosis</keyword>
<dbReference type="GO" id="GO:0061630">
    <property type="term" value="F:ubiquitin protein ligase activity"/>
    <property type="evidence" value="ECO:0007669"/>
    <property type="project" value="UniProtKB-EC"/>
</dbReference>
<dbReference type="FunFam" id="1.10.1170.10:FF:000002">
    <property type="entry name" value="Baculoviral IAP repeat containing 7"/>
    <property type="match status" value="1"/>
</dbReference>
<name>A0AAW1AVR1_CROAD</name>
<dbReference type="CDD" id="cd00022">
    <property type="entry name" value="BIR"/>
    <property type="match status" value="3"/>
</dbReference>
<evidence type="ECO:0000256" key="15">
    <source>
        <dbReference type="ARBA" id="ARBA00044214"/>
    </source>
</evidence>
<dbReference type="GO" id="GO:0006915">
    <property type="term" value="P:apoptotic process"/>
    <property type="evidence" value="ECO:0007669"/>
    <property type="project" value="UniProtKB-KW"/>
</dbReference>
<evidence type="ECO:0000256" key="12">
    <source>
        <dbReference type="ARBA" id="ARBA00022786"/>
    </source>
</evidence>
<dbReference type="GO" id="GO:0043027">
    <property type="term" value="F:cysteine-type endopeptidase inhibitor activity involved in apoptotic process"/>
    <property type="evidence" value="ECO:0007669"/>
    <property type="project" value="TreeGrafter"/>
</dbReference>
<evidence type="ECO:0000256" key="17">
    <source>
        <dbReference type="ARBA" id="ARBA00044244"/>
    </source>
</evidence>
<dbReference type="GO" id="GO:0005737">
    <property type="term" value="C:cytoplasm"/>
    <property type="evidence" value="ECO:0007669"/>
    <property type="project" value="UniProtKB-SubCell"/>
</dbReference>
<evidence type="ECO:0000256" key="8">
    <source>
        <dbReference type="ARBA" id="ARBA00022703"/>
    </source>
</evidence>
<keyword evidence="22" id="KW-1185">Reference proteome</keyword>
<accession>A0AAW1AVR1</accession>
<comment type="caution">
    <text evidence="21">The sequence shown here is derived from an EMBL/GenBank/DDBJ whole genome shotgun (WGS) entry which is preliminary data.</text>
</comment>
<dbReference type="GO" id="GO:0005634">
    <property type="term" value="C:nucleus"/>
    <property type="evidence" value="ECO:0007669"/>
    <property type="project" value="TreeGrafter"/>
</dbReference>
<dbReference type="PROSITE" id="PS50143">
    <property type="entry name" value="BIR_REPEAT_2"/>
    <property type="match status" value="3"/>
</dbReference>
<dbReference type="SUPFAM" id="SSF57924">
    <property type="entry name" value="Inhibitor of apoptosis (IAP) repeat"/>
    <property type="match status" value="3"/>
</dbReference>
<dbReference type="FunFam" id="1.10.1170.10:FF:000003">
    <property type="entry name" value="E3 ubiquitin-protein ligase XIAP"/>
    <property type="match status" value="1"/>
</dbReference>
<organism evidence="21 22">
    <name type="scientific">Crotalus adamanteus</name>
    <name type="common">Eastern diamondback rattlesnake</name>
    <dbReference type="NCBI Taxonomy" id="8729"/>
    <lineage>
        <taxon>Eukaryota</taxon>
        <taxon>Metazoa</taxon>
        <taxon>Chordata</taxon>
        <taxon>Craniata</taxon>
        <taxon>Vertebrata</taxon>
        <taxon>Euteleostomi</taxon>
        <taxon>Lepidosauria</taxon>
        <taxon>Squamata</taxon>
        <taxon>Bifurcata</taxon>
        <taxon>Unidentata</taxon>
        <taxon>Episquamata</taxon>
        <taxon>Toxicofera</taxon>
        <taxon>Serpentes</taxon>
        <taxon>Colubroidea</taxon>
        <taxon>Viperidae</taxon>
        <taxon>Crotalinae</taxon>
        <taxon>Crotalus</taxon>
    </lineage>
</organism>
<dbReference type="SMART" id="SM00184">
    <property type="entry name" value="RING"/>
    <property type="match status" value="1"/>
</dbReference>
<dbReference type="GO" id="GO:0031398">
    <property type="term" value="P:positive regulation of protein ubiquitination"/>
    <property type="evidence" value="ECO:0007669"/>
    <property type="project" value="TreeGrafter"/>
</dbReference>
<sequence>MTCNGPVSEDPAQNLAWLTSRLGTFVNFPRHCPVPYSVLAQAGFFYTGKGDQVRCFSCLATLEGWKEGDSVVGRHKNVSPNCRILNDCSFEEHRLLSGLPNGPPGREATSPLPPNSELSSDLEADYLLRTRQVVDLSGSPYPQNPAMCNEEARLRSFHSWPPYTPVTPEDLANAGLYYRGVEDEVECFCCGGKLKNWELGDQAWPEHRRHFPRCFFVLGHDVGNVGTVANQPGDAQLDRSNTHRVPARRPPPPPAAHNPSMADFAKRLQTFGVWNYSMSKEWLAQAGFYSLGIGDGVQCFSCGGGLKEWKVGEDPWEEHARWYPGCKYLGEEKGQAFVNRVHLMPQESTIEEPEEVLAVEDEEHLQSRLTQTALQMGFSAEEIGKMVERKYRLSSERYRSVEALVTDLIGAQRENTPSTYLENHLQKAETLGSIVGRKSRATCNSDLSTEEKLKRLEEEKICKICMDKTLSMVLIPCGHVACQDCAEAVEKCPWCSKVIANRQKIFMP</sequence>
<evidence type="ECO:0000256" key="5">
    <source>
        <dbReference type="ARBA" id="ARBA00022490"/>
    </source>
</evidence>
<keyword evidence="12" id="KW-0833">Ubl conjugation pathway</keyword>
<keyword evidence="13" id="KW-0862">Zinc</keyword>
<dbReference type="PANTHER" id="PTHR10044:SF115">
    <property type="entry name" value="E3 UBIQUITIN-PROTEIN LIGASE XIAP"/>
    <property type="match status" value="1"/>
</dbReference>
<dbReference type="GO" id="GO:0051726">
    <property type="term" value="P:regulation of cell cycle"/>
    <property type="evidence" value="ECO:0007669"/>
    <property type="project" value="TreeGrafter"/>
</dbReference>
<dbReference type="FunFam" id="1.10.1170.10:FF:000008">
    <property type="entry name" value="Putative e3 ubiquitin-protein ligase xiap"/>
    <property type="match status" value="1"/>
</dbReference>
<dbReference type="GO" id="GO:0016055">
    <property type="term" value="P:Wnt signaling pathway"/>
    <property type="evidence" value="ECO:0007669"/>
    <property type="project" value="UniProtKB-KW"/>
</dbReference>
<evidence type="ECO:0000256" key="19">
    <source>
        <dbReference type="SAM" id="MobiDB-lite"/>
    </source>
</evidence>
<protein>
    <recommendedName>
        <fullName evidence="14">E3 ubiquitin-protein ligase XIAP</fullName>
        <ecNumber evidence="4">2.3.2.27</ecNumber>
    </recommendedName>
    <alternativeName>
        <fullName evidence="15">Baculoviral IAP repeat-containing protein 4</fullName>
    </alternativeName>
    <alternativeName>
        <fullName evidence="17">RING-type E3 ubiquitin transferase XIAP</fullName>
    </alternativeName>
    <alternativeName>
        <fullName evidence="16">X-linked inhibitor of apoptosis protein</fullName>
    </alternativeName>
</protein>
<evidence type="ECO:0000313" key="21">
    <source>
        <dbReference type="EMBL" id="KAK9393551.1"/>
    </source>
</evidence>
<dbReference type="FunFam" id="3.30.40.10:FF:000184">
    <property type="entry name" value="Baculoviral IAP repeat containing 2"/>
    <property type="match status" value="1"/>
</dbReference>
<feature type="domain" description="RING-type" evidence="20">
    <location>
        <begin position="462"/>
        <end position="496"/>
    </location>
</feature>
<dbReference type="Gene3D" id="3.30.40.10">
    <property type="entry name" value="Zinc/RING finger domain, C3HC4 (zinc finger)"/>
    <property type="match status" value="1"/>
</dbReference>
<evidence type="ECO:0000256" key="11">
    <source>
        <dbReference type="ARBA" id="ARBA00022771"/>
    </source>
</evidence>
<keyword evidence="11 18" id="KW-0863">Zinc-finger</keyword>
<evidence type="ECO:0000256" key="1">
    <source>
        <dbReference type="ARBA" id="ARBA00000900"/>
    </source>
</evidence>
<dbReference type="Proteomes" id="UP001474421">
    <property type="component" value="Unassembled WGS sequence"/>
</dbReference>
<dbReference type="EMBL" id="JAOTOJ010000013">
    <property type="protein sequence ID" value="KAK9393551.1"/>
    <property type="molecule type" value="Genomic_DNA"/>
</dbReference>
<comment type="catalytic activity">
    <reaction evidence="1">
        <text>S-ubiquitinyl-[E2 ubiquitin-conjugating enzyme]-L-cysteine + [acceptor protein]-L-lysine = [E2 ubiquitin-conjugating enzyme]-L-cysteine + N(6)-ubiquitinyl-[acceptor protein]-L-lysine.</text>
        <dbReference type="EC" id="2.3.2.27"/>
    </reaction>
</comment>
<dbReference type="InterPro" id="IPR013083">
    <property type="entry name" value="Znf_RING/FYVE/PHD"/>
</dbReference>
<dbReference type="PROSITE" id="PS01282">
    <property type="entry name" value="BIR_REPEAT_1"/>
    <property type="match status" value="1"/>
</dbReference>
<keyword evidence="9" id="KW-0479">Metal-binding</keyword>
<dbReference type="Gene3D" id="1.10.1170.10">
    <property type="entry name" value="Inhibitor Of Apoptosis Protein (2mihbC-IAP-1), Chain A"/>
    <property type="match status" value="3"/>
</dbReference>
<evidence type="ECO:0000256" key="10">
    <source>
        <dbReference type="ARBA" id="ARBA00022737"/>
    </source>
</evidence>
<reference evidence="21 22" key="1">
    <citation type="journal article" date="2024" name="Proc. Natl. Acad. Sci. U.S.A.">
        <title>The genetic regulatory architecture and epigenomic basis for age-related changes in rattlesnake venom.</title>
        <authorList>
            <person name="Hogan M.P."/>
            <person name="Holding M.L."/>
            <person name="Nystrom G.S."/>
            <person name="Colston T.J."/>
            <person name="Bartlett D.A."/>
            <person name="Mason A.J."/>
            <person name="Ellsworth S.A."/>
            <person name="Rautsaw R.M."/>
            <person name="Lawrence K.C."/>
            <person name="Strickland J.L."/>
            <person name="He B."/>
            <person name="Fraser P."/>
            <person name="Margres M.J."/>
            <person name="Gilbert D.M."/>
            <person name="Gibbs H.L."/>
            <person name="Parkinson C.L."/>
            <person name="Rokyta D.R."/>
        </authorList>
    </citation>
    <scope>NUCLEOTIDE SEQUENCE [LARGE SCALE GENOMIC DNA]</scope>
    <source>
        <strain evidence="21">DRR0105</strain>
    </source>
</reference>
<dbReference type="Pfam" id="PF00653">
    <property type="entry name" value="BIR"/>
    <property type="match status" value="3"/>
</dbReference>
<comment type="similarity">
    <text evidence="3">Belongs to the IAP family.</text>
</comment>
<evidence type="ECO:0000256" key="2">
    <source>
        <dbReference type="ARBA" id="ARBA00004496"/>
    </source>
</evidence>
<dbReference type="EC" id="2.3.2.27" evidence="4"/>
<dbReference type="Gene3D" id="1.10.8.10">
    <property type="entry name" value="DNA helicase RuvA subunit, C-terminal domain"/>
    <property type="match status" value="1"/>
</dbReference>
<gene>
    <name evidence="21" type="ORF">NXF25_016003</name>
</gene>
<dbReference type="GO" id="GO:0043066">
    <property type="term" value="P:negative regulation of apoptotic process"/>
    <property type="evidence" value="ECO:0007669"/>
    <property type="project" value="TreeGrafter"/>
</dbReference>
<dbReference type="SMART" id="SM00238">
    <property type="entry name" value="BIR"/>
    <property type="match status" value="3"/>
</dbReference>
<evidence type="ECO:0000256" key="7">
    <source>
        <dbReference type="ARBA" id="ARBA00022687"/>
    </source>
</evidence>
<proteinExistence type="inferred from homology"/>
<evidence type="ECO:0000313" key="22">
    <source>
        <dbReference type="Proteomes" id="UP001474421"/>
    </source>
</evidence>
<dbReference type="PANTHER" id="PTHR10044">
    <property type="entry name" value="INHIBITOR OF APOPTOSIS"/>
    <property type="match status" value="1"/>
</dbReference>
<dbReference type="AlphaFoldDB" id="A0AAW1AVR1"/>
<evidence type="ECO:0000256" key="16">
    <source>
        <dbReference type="ARBA" id="ARBA00044224"/>
    </source>
</evidence>
<evidence type="ECO:0000256" key="4">
    <source>
        <dbReference type="ARBA" id="ARBA00012483"/>
    </source>
</evidence>
<dbReference type="InterPro" id="IPR001841">
    <property type="entry name" value="Znf_RING"/>
</dbReference>
<dbReference type="InterPro" id="IPR001370">
    <property type="entry name" value="BIR_rpt"/>
</dbReference>
<evidence type="ECO:0000256" key="14">
    <source>
        <dbReference type="ARBA" id="ARBA00044089"/>
    </source>
</evidence>
<feature type="region of interest" description="Disordered" evidence="19">
    <location>
        <begin position="230"/>
        <end position="258"/>
    </location>
</feature>
<dbReference type="PROSITE" id="PS50089">
    <property type="entry name" value="ZF_RING_2"/>
    <property type="match status" value="1"/>
</dbReference>
<dbReference type="InterPro" id="IPR050784">
    <property type="entry name" value="IAP"/>
</dbReference>
<dbReference type="Pfam" id="PF13920">
    <property type="entry name" value="zf-C3HC4_3"/>
    <property type="match status" value="1"/>
</dbReference>
<evidence type="ECO:0000256" key="3">
    <source>
        <dbReference type="ARBA" id="ARBA00006672"/>
    </source>
</evidence>
<evidence type="ECO:0000259" key="20">
    <source>
        <dbReference type="PROSITE" id="PS50089"/>
    </source>
</evidence>
<keyword evidence="7" id="KW-0879">Wnt signaling pathway</keyword>
<dbReference type="GO" id="GO:0090263">
    <property type="term" value="P:positive regulation of canonical Wnt signaling pathway"/>
    <property type="evidence" value="ECO:0007669"/>
    <property type="project" value="TreeGrafter"/>
</dbReference>
<evidence type="ECO:0000256" key="9">
    <source>
        <dbReference type="ARBA" id="ARBA00022723"/>
    </source>
</evidence>
<keyword evidence="6" id="KW-0808">Transferase</keyword>
<evidence type="ECO:0000256" key="18">
    <source>
        <dbReference type="PROSITE-ProRule" id="PRU00175"/>
    </source>
</evidence>
<keyword evidence="5" id="KW-0963">Cytoplasm</keyword>
<comment type="subcellular location">
    <subcellularLocation>
        <location evidence="2">Cytoplasm</location>
    </subcellularLocation>
</comment>
<evidence type="ECO:0000256" key="6">
    <source>
        <dbReference type="ARBA" id="ARBA00022679"/>
    </source>
</evidence>
<dbReference type="GO" id="GO:0008270">
    <property type="term" value="F:zinc ion binding"/>
    <property type="evidence" value="ECO:0007669"/>
    <property type="project" value="UniProtKB-KW"/>
</dbReference>